<keyword evidence="19" id="KW-1185">Reference proteome</keyword>
<proteinExistence type="inferred from homology"/>
<evidence type="ECO:0000256" key="10">
    <source>
        <dbReference type="ARBA" id="ARBA00023157"/>
    </source>
</evidence>
<evidence type="ECO:0000256" key="9">
    <source>
        <dbReference type="ARBA" id="ARBA00023033"/>
    </source>
</evidence>
<keyword evidence="6" id="KW-0136">Cellulose degradation</keyword>
<organism evidence="18 19">
    <name type="scientific">Humicola insolens</name>
    <name type="common">Soft-rot fungus</name>
    <dbReference type="NCBI Taxonomy" id="85995"/>
    <lineage>
        <taxon>Eukaryota</taxon>
        <taxon>Fungi</taxon>
        <taxon>Dikarya</taxon>
        <taxon>Ascomycota</taxon>
        <taxon>Pezizomycotina</taxon>
        <taxon>Sordariomycetes</taxon>
        <taxon>Sordariomycetidae</taxon>
        <taxon>Sordariales</taxon>
        <taxon>Chaetomiaceae</taxon>
        <taxon>Mycothermus</taxon>
    </lineage>
</organism>
<keyword evidence="11" id="KW-0119">Carbohydrate metabolism</keyword>
<sequence>MHVSSIIAGALALAPSASAHFLFPHLMLNGVRTGAYEYVREHDFGFMPHNNDWIYSPDFRCNEGSWRHRREPKTAQVTAGRDVVGFNLHLDFDLYHPGPVTVRPPIYLSRAPGDVRDYDGSGDWFKVYQLGHRYPFDGRDQTWLGYGQKNFQFRLPAEIPAGEYLMRIEQMSTHPPYRQKEWYVQCAHLRIASNYTGRAPGPTIRFPGGYNINDPAIQYDSWDSRKPTVVPLPGPQIWPN</sequence>
<evidence type="ECO:0000256" key="15">
    <source>
        <dbReference type="ARBA" id="ARBA00047174"/>
    </source>
</evidence>
<keyword evidence="5 16" id="KW-0732">Signal</keyword>
<keyword evidence="4" id="KW-0479">Metal-binding</keyword>
<accession>A0ABR3V880</accession>
<dbReference type="InterPro" id="IPR005103">
    <property type="entry name" value="AA9_LPMO"/>
</dbReference>
<protein>
    <recommendedName>
        <fullName evidence="15">lytic cellulose monooxygenase (C4-dehydrogenating)</fullName>
        <ecNumber evidence="15">1.14.99.56</ecNumber>
    </recommendedName>
</protein>
<dbReference type="Proteomes" id="UP001583172">
    <property type="component" value="Unassembled WGS sequence"/>
</dbReference>
<evidence type="ECO:0000256" key="11">
    <source>
        <dbReference type="ARBA" id="ARBA00023277"/>
    </source>
</evidence>
<evidence type="ECO:0000256" key="5">
    <source>
        <dbReference type="ARBA" id="ARBA00022729"/>
    </source>
</evidence>
<feature type="domain" description="Auxiliary Activity family 9 catalytic" evidence="17">
    <location>
        <begin position="20"/>
        <end position="224"/>
    </location>
</feature>
<evidence type="ECO:0000256" key="4">
    <source>
        <dbReference type="ARBA" id="ARBA00022723"/>
    </source>
</evidence>
<evidence type="ECO:0000256" key="14">
    <source>
        <dbReference type="ARBA" id="ARBA00045077"/>
    </source>
</evidence>
<evidence type="ECO:0000256" key="8">
    <source>
        <dbReference type="ARBA" id="ARBA00023008"/>
    </source>
</evidence>
<evidence type="ECO:0000256" key="16">
    <source>
        <dbReference type="SAM" id="SignalP"/>
    </source>
</evidence>
<comment type="cofactor">
    <cofactor evidence="1">
        <name>Cu(2+)</name>
        <dbReference type="ChEBI" id="CHEBI:29036"/>
    </cofactor>
</comment>
<reference evidence="18 19" key="1">
    <citation type="journal article" date="2024" name="Commun. Biol.">
        <title>Comparative genomic analysis of thermophilic fungi reveals convergent evolutionary adaptations and gene losses.</title>
        <authorList>
            <person name="Steindorff A.S."/>
            <person name="Aguilar-Pontes M.V."/>
            <person name="Robinson A.J."/>
            <person name="Andreopoulos B."/>
            <person name="LaButti K."/>
            <person name="Kuo A."/>
            <person name="Mondo S."/>
            <person name="Riley R."/>
            <person name="Otillar R."/>
            <person name="Haridas S."/>
            <person name="Lipzen A."/>
            <person name="Grimwood J."/>
            <person name="Schmutz J."/>
            <person name="Clum A."/>
            <person name="Reid I.D."/>
            <person name="Moisan M.C."/>
            <person name="Butler G."/>
            <person name="Nguyen T.T.M."/>
            <person name="Dewar K."/>
            <person name="Conant G."/>
            <person name="Drula E."/>
            <person name="Henrissat B."/>
            <person name="Hansel C."/>
            <person name="Singer S."/>
            <person name="Hutchinson M.I."/>
            <person name="de Vries R.P."/>
            <person name="Natvig D.O."/>
            <person name="Powell A.J."/>
            <person name="Tsang A."/>
            <person name="Grigoriev I.V."/>
        </authorList>
    </citation>
    <scope>NUCLEOTIDE SEQUENCE [LARGE SCALE GENOMIC DNA]</scope>
    <source>
        <strain evidence="18 19">CBS 620.91</strain>
    </source>
</reference>
<feature type="chain" id="PRO_5046577649" description="lytic cellulose monooxygenase (C4-dehydrogenating)" evidence="16">
    <location>
        <begin position="20"/>
        <end position="240"/>
    </location>
</feature>
<keyword evidence="12" id="KW-0624">Polysaccharide degradation</keyword>
<evidence type="ECO:0000256" key="12">
    <source>
        <dbReference type="ARBA" id="ARBA00023326"/>
    </source>
</evidence>
<dbReference type="Gene3D" id="2.70.50.70">
    <property type="match status" value="1"/>
</dbReference>
<dbReference type="EMBL" id="JAZGSY010000310">
    <property type="protein sequence ID" value="KAL1837288.1"/>
    <property type="molecule type" value="Genomic_DNA"/>
</dbReference>
<keyword evidence="8" id="KW-0186">Copper</keyword>
<dbReference type="Pfam" id="PF03443">
    <property type="entry name" value="AA9"/>
    <property type="match status" value="1"/>
</dbReference>
<evidence type="ECO:0000259" key="17">
    <source>
        <dbReference type="Pfam" id="PF03443"/>
    </source>
</evidence>
<evidence type="ECO:0000256" key="3">
    <source>
        <dbReference type="ARBA" id="ARBA00022525"/>
    </source>
</evidence>
<comment type="caution">
    <text evidence="18">The sequence shown here is derived from an EMBL/GenBank/DDBJ whole genome shotgun (WGS) entry which is preliminary data.</text>
</comment>
<name>A0ABR3V880_HUMIN</name>
<dbReference type="PANTHER" id="PTHR33353">
    <property type="entry name" value="PUTATIVE (AFU_ORTHOLOGUE AFUA_1G12560)-RELATED"/>
    <property type="match status" value="1"/>
</dbReference>
<comment type="subcellular location">
    <subcellularLocation>
        <location evidence="2">Secreted</location>
    </subcellularLocation>
</comment>
<comment type="similarity">
    <text evidence="13">Belongs to the polysaccharide monooxygenase AA9 family.</text>
</comment>
<keyword evidence="10" id="KW-1015">Disulfide bond</keyword>
<comment type="catalytic activity">
    <reaction evidence="14">
        <text>[(1-&gt;4)-beta-D-glucosyl]n+m + reduced acceptor + O2 = 4-dehydro-beta-D-glucosyl-[(1-&gt;4)-beta-D-glucosyl]n-1 + [(1-&gt;4)-beta-D-glucosyl]m + acceptor + H2O.</text>
        <dbReference type="EC" id="1.14.99.56"/>
    </reaction>
</comment>
<evidence type="ECO:0000256" key="7">
    <source>
        <dbReference type="ARBA" id="ARBA00023002"/>
    </source>
</evidence>
<dbReference type="PANTHER" id="PTHR33353:SF2">
    <property type="entry name" value="ENDO-BETA-1,4-GLUCANASE D"/>
    <property type="match status" value="1"/>
</dbReference>
<keyword evidence="3" id="KW-0964">Secreted</keyword>
<evidence type="ECO:0000256" key="2">
    <source>
        <dbReference type="ARBA" id="ARBA00004613"/>
    </source>
</evidence>
<feature type="signal peptide" evidence="16">
    <location>
        <begin position="1"/>
        <end position="19"/>
    </location>
</feature>
<evidence type="ECO:0000313" key="18">
    <source>
        <dbReference type="EMBL" id="KAL1837288.1"/>
    </source>
</evidence>
<evidence type="ECO:0000313" key="19">
    <source>
        <dbReference type="Proteomes" id="UP001583172"/>
    </source>
</evidence>
<keyword evidence="9" id="KW-0503">Monooxygenase</keyword>
<dbReference type="EC" id="1.14.99.56" evidence="15"/>
<evidence type="ECO:0000256" key="13">
    <source>
        <dbReference type="ARBA" id="ARBA00044502"/>
    </source>
</evidence>
<gene>
    <name evidence="18" type="ORF">VTJ49DRAFT_4054</name>
</gene>
<evidence type="ECO:0000256" key="6">
    <source>
        <dbReference type="ARBA" id="ARBA00023001"/>
    </source>
</evidence>
<dbReference type="InterPro" id="IPR049892">
    <property type="entry name" value="AA9"/>
</dbReference>
<keyword evidence="7" id="KW-0560">Oxidoreductase</keyword>
<evidence type="ECO:0000256" key="1">
    <source>
        <dbReference type="ARBA" id="ARBA00001973"/>
    </source>
</evidence>
<dbReference type="CDD" id="cd21175">
    <property type="entry name" value="LPMO_AA9"/>
    <property type="match status" value="1"/>
</dbReference>